<keyword evidence="4" id="KW-0812">Transmembrane</keyword>
<evidence type="ECO:0000256" key="3">
    <source>
        <dbReference type="ARBA" id="ARBA00023002"/>
    </source>
</evidence>
<evidence type="ECO:0000256" key="1">
    <source>
        <dbReference type="ARBA" id="ARBA00022630"/>
    </source>
</evidence>
<keyword evidence="3" id="KW-0560">Oxidoreductase</keyword>
<evidence type="ECO:0000256" key="4">
    <source>
        <dbReference type="SAM" id="Phobius"/>
    </source>
</evidence>
<dbReference type="SUPFAM" id="SSF51905">
    <property type="entry name" value="FAD/NAD(P)-binding domain"/>
    <property type="match status" value="1"/>
</dbReference>
<evidence type="ECO:0000256" key="2">
    <source>
        <dbReference type="ARBA" id="ARBA00022827"/>
    </source>
</evidence>
<evidence type="ECO:0000259" key="5">
    <source>
        <dbReference type="Pfam" id="PF01494"/>
    </source>
</evidence>
<feature type="transmembrane region" description="Helical" evidence="4">
    <location>
        <begin position="12"/>
        <end position="32"/>
    </location>
</feature>
<dbReference type="GO" id="GO:0044550">
    <property type="term" value="P:secondary metabolite biosynthetic process"/>
    <property type="evidence" value="ECO:0007669"/>
    <property type="project" value="TreeGrafter"/>
</dbReference>
<dbReference type="InParanoid" id="A0A0D0A869"/>
<feature type="domain" description="FAD-binding" evidence="5">
    <location>
        <begin position="309"/>
        <end position="375"/>
    </location>
</feature>
<dbReference type="InterPro" id="IPR036188">
    <property type="entry name" value="FAD/NAD-bd_sf"/>
</dbReference>
<dbReference type="Pfam" id="PF01494">
    <property type="entry name" value="FAD_binding_3"/>
    <property type="match status" value="2"/>
</dbReference>
<keyword evidence="4" id="KW-0472">Membrane</keyword>
<evidence type="ECO:0000313" key="7">
    <source>
        <dbReference type="Proteomes" id="UP000054485"/>
    </source>
</evidence>
<dbReference type="Proteomes" id="UP000054485">
    <property type="component" value="Unassembled WGS sequence"/>
</dbReference>
<dbReference type="PRINTS" id="PR00420">
    <property type="entry name" value="RNGMNOXGNASE"/>
</dbReference>
<dbReference type="OrthoDB" id="417877at2759"/>
<keyword evidence="1" id="KW-0285">Flavoprotein</keyword>
<feature type="domain" description="FAD-binding" evidence="5">
    <location>
        <begin position="11"/>
        <end position="178"/>
    </location>
</feature>
<keyword evidence="2" id="KW-0274">FAD</keyword>
<reference evidence="6 7" key="1">
    <citation type="submission" date="2014-04" db="EMBL/GenBank/DDBJ databases">
        <authorList>
            <consortium name="DOE Joint Genome Institute"/>
            <person name="Kuo A."/>
            <person name="Ruytinx J."/>
            <person name="Rineau F."/>
            <person name="Colpaert J."/>
            <person name="Kohler A."/>
            <person name="Nagy L.G."/>
            <person name="Floudas D."/>
            <person name="Copeland A."/>
            <person name="Barry K.W."/>
            <person name="Cichocki N."/>
            <person name="Veneault-Fourrey C."/>
            <person name="LaButti K."/>
            <person name="Lindquist E.A."/>
            <person name="Lipzen A."/>
            <person name="Lundell T."/>
            <person name="Morin E."/>
            <person name="Murat C."/>
            <person name="Sun H."/>
            <person name="Tunlid A."/>
            <person name="Henrissat B."/>
            <person name="Grigoriev I.V."/>
            <person name="Hibbett D.S."/>
            <person name="Martin F."/>
            <person name="Nordberg H.P."/>
            <person name="Cantor M.N."/>
            <person name="Hua S.X."/>
        </authorList>
    </citation>
    <scope>NUCLEOTIDE SEQUENCE [LARGE SCALE GENOMIC DNA]</scope>
    <source>
        <strain evidence="6 7">UH-Slu-Lm8-n1</strain>
    </source>
</reference>
<protein>
    <recommendedName>
        <fullName evidence="5">FAD-binding domain-containing protein</fullName>
    </recommendedName>
</protein>
<gene>
    <name evidence="6" type="ORF">CY34DRAFT_26880</name>
</gene>
<keyword evidence="4" id="KW-1133">Transmembrane helix</keyword>
<dbReference type="Gene3D" id="3.50.50.60">
    <property type="entry name" value="FAD/NAD(P)-binding domain"/>
    <property type="match status" value="1"/>
</dbReference>
<evidence type="ECO:0000313" key="6">
    <source>
        <dbReference type="EMBL" id="KIK34329.1"/>
    </source>
</evidence>
<dbReference type="HOGENOM" id="CLU_009665_6_3_1"/>
<dbReference type="GO" id="GO:0016491">
    <property type="term" value="F:oxidoreductase activity"/>
    <property type="evidence" value="ECO:0007669"/>
    <property type="project" value="UniProtKB-KW"/>
</dbReference>
<proteinExistence type="predicted"/>
<dbReference type="PANTHER" id="PTHR46720:SF3">
    <property type="entry name" value="FAD-BINDING DOMAIN-CONTAINING PROTEIN-RELATED"/>
    <property type="match status" value="1"/>
</dbReference>
<keyword evidence="7" id="KW-1185">Reference proteome</keyword>
<dbReference type="GO" id="GO:0071949">
    <property type="term" value="F:FAD binding"/>
    <property type="evidence" value="ECO:0007669"/>
    <property type="project" value="InterPro"/>
</dbReference>
<dbReference type="EMBL" id="KN835771">
    <property type="protein sequence ID" value="KIK34329.1"/>
    <property type="molecule type" value="Genomic_DNA"/>
</dbReference>
<name>A0A0D0A869_9AGAM</name>
<dbReference type="PANTHER" id="PTHR46720">
    <property type="entry name" value="HYDROXYLASE, PUTATIVE (AFU_ORTHOLOGUE AFUA_3G01460)-RELATED"/>
    <property type="match status" value="1"/>
</dbReference>
<dbReference type="STRING" id="930992.A0A0D0A869"/>
<dbReference type="SUPFAM" id="SSF54373">
    <property type="entry name" value="FAD-linked reductases, C-terminal domain"/>
    <property type="match status" value="1"/>
</dbReference>
<organism evidence="6 7">
    <name type="scientific">Suillus luteus UH-Slu-Lm8-n1</name>
    <dbReference type="NCBI Taxonomy" id="930992"/>
    <lineage>
        <taxon>Eukaryota</taxon>
        <taxon>Fungi</taxon>
        <taxon>Dikarya</taxon>
        <taxon>Basidiomycota</taxon>
        <taxon>Agaricomycotina</taxon>
        <taxon>Agaricomycetes</taxon>
        <taxon>Agaricomycetidae</taxon>
        <taxon>Boletales</taxon>
        <taxon>Suillineae</taxon>
        <taxon>Suillaceae</taxon>
        <taxon>Suillus</taxon>
    </lineage>
</organism>
<accession>A0A0D0A869</accession>
<dbReference type="InterPro" id="IPR051104">
    <property type="entry name" value="FAD_monoxygenase"/>
</dbReference>
<sequence>MSLLSTNPKFRVAICGAGIGGLALAVAIGKFAGRDIHIDLYEAHDTVTTAGSGIAVSNRTSEVMKELGIYEDISRVATKPSSSSDGPTYRRSKMPHGGFKWFQHNPKLMPSSLHRQDLIDILRQYLPSSCSLQFNKRLTRYDKQSSGSIILHFADDSTSTTDVLIGADGLHSSVRKTLFETLDEDVVDPSKIRHYSDPSWTGTFIYRNVIPAKKLSELDPNHVALKGFLLHVVSYPVAQGTLINVVAYVTDEEKAGTSFEGHWVSTVSPEEVQEPYRDFEPAVKQLLECFENPSRWALQVVNELPLAVYDRVGLLGDACHAMTPFYAAGAGQALEDAFVLGRLLAHPLTTLDNVSAALKTYQDVRLPFAQFVARESARTGRLLNFDMSSVAREDVQKELDIQREKIVAQWEWESKDCPIDEWLEAERKLQESLGVSNGL</sequence>
<dbReference type="InterPro" id="IPR002938">
    <property type="entry name" value="FAD-bd"/>
</dbReference>
<dbReference type="AlphaFoldDB" id="A0A0D0A869"/>
<reference evidence="7" key="2">
    <citation type="submission" date="2015-01" db="EMBL/GenBank/DDBJ databases">
        <title>Evolutionary Origins and Diversification of the Mycorrhizal Mutualists.</title>
        <authorList>
            <consortium name="DOE Joint Genome Institute"/>
            <consortium name="Mycorrhizal Genomics Consortium"/>
            <person name="Kohler A."/>
            <person name="Kuo A."/>
            <person name="Nagy L.G."/>
            <person name="Floudas D."/>
            <person name="Copeland A."/>
            <person name="Barry K.W."/>
            <person name="Cichocki N."/>
            <person name="Veneault-Fourrey C."/>
            <person name="LaButti K."/>
            <person name="Lindquist E.A."/>
            <person name="Lipzen A."/>
            <person name="Lundell T."/>
            <person name="Morin E."/>
            <person name="Murat C."/>
            <person name="Riley R."/>
            <person name="Ohm R."/>
            <person name="Sun H."/>
            <person name="Tunlid A."/>
            <person name="Henrissat B."/>
            <person name="Grigoriev I.V."/>
            <person name="Hibbett D.S."/>
            <person name="Martin F."/>
        </authorList>
    </citation>
    <scope>NUCLEOTIDE SEQUENCE [LARGE SCALE GENOMIC DNA]</scope>
    <source>
        <strain evidence="7">UH-Slu-Lm8-n1</strain>
    </source>
</reference>